<dbReference type="InterPro" id="IPR001796">
    <property type="entry name" value="DHFR_dom"/>
</dbReference>
<dbReference type="PIRSF" id="PIRSF000194">
    <property type="entry name" value="DHFR"/>
    <property type="match status" value="1"/>
</dbReference>
<proteinExistence type="inferred from homology"/>
<dbReference type="CDD" id="cd00209">
    <property type="entry name" value="DHFR"/>
    <property type="match status" value="1"/>
</dbReference>
<dbReference type="PANTHER" id="PTHR48069">
    <property type="entry name" value="DIHYDROFOLATE REDUCTASE"/>
    <property type="match status" value="1"/>
</dbReference>
<dbReference type="PRINTS" id="PR00070">
    <property type="entry name" value="DHFR"/>
</dbReference>
<reference evidence="10 11" key="1">
    <citation type="submission" date="2021-03" db="EMBL/GenBank/DDBJ databases">
        <title>Isolation and description of Capnocytophaga bilenii sp. nov., a novel Capnocytophaga species, isolated from a gingivitis subject.</title>
        <authorList>
            <person name="Antezack A."/>
            <person name="Monnet-Corti V."/>
            <person name="La Scola B."/>
        </authorList>
    </citation>
    <scope>NUCLEOTIDE SEQUENCE [LARGE SCALE GENOMIC DNA]</scope>
    <source>
        <strain evidence="10 11">Marseille-Q4570</strain>
    </source>
</reference>
<evidence type="ECO:0000256" key="5">
    <source>
        <dbReference type="ARBA" id="ARBA00022857"/>
    </source>
</evidence>
<dbReference type="EMBL" id="JAGDYP010000004">
    <property type="protein sequence ID" value="MBO1884047.1"/>
    <property type="molecule type" value="Genomic_DNA"/>
</dbReference>
<comment type="caution">
    <text evidence="10">The sequence shown here is derived from an EMBL/GenBank/DDBJ whole genome shotgun (WGS) entry which is preliminary data.</text>
</comment>
<comment type="function">
    <text evidence="7 8">Key enzyme in folate metabolism. Catalyzes an essential reaction for de novo glycine and purine synthesis, and for DNA precursor synthesis.</text>
</comment>
<dbReference type="RefSeq" id="WP_208058604.1">
    <property type="nucleotide sequence ID" value="NZ_JAGDYP010000004.1"/>
</dbReference>
<dbReference type="EC" id="1.5.1.3" evidence="3 8"/>
<accession>A0ABS3PXK0</accession>
<dbReference type="PROSITE" id="PS51330">
    <property type="entry name" value="DHFR_2"/>
    <property type="match status" value="1"/>
</dbReference>
<dbReference type="PANTHER" id="PTHR48069:SF3">
    <property type="entry name" value="DIHYDROFOLATE REDUCTASE"/>
    <property type="match status" value="1"/>
</dbReference>
<evidence type="ECO:0000256" key="8">
    <source>
        <dbReference type="PIRNR" id="PIRNR000194"/>
    </source>
</evidence>
<evidence type="ECO:0000256" key="1">
    <source>
        <dbReference type="ARBA" id="ARBA00004903"/>
    </source>
</evidence>
<dbReference type="Proteomes" id="UP000681610">
    <property type="component" value="Unassembled WGS sequence"/>
</dbReference>
<organism evidence="10 11">
    <name type="scientific">Capnocytophaga bilenii</name>
    <dbReference type="NCBI Taxonomy" id="2819369"/>
    <lineage>
        <taxon>Bacteria</taxon>
        <taxon>Pseudomonadati</taxon>
        <taxon>Bacteroidota</taxon>
        <taxon>Flavobacteriia</taxon>
        <taxon>Flavobacteriales</taxon>
        <taxon>Flavobacteriaceae</taxon>
        <taxon>Capnocytophaga</taxon>
    </lineage>
</organism>
<name>A0ABS3PXK0_9FLAO</name>
<feature type="domain" description="DHFR" evidence="9">
    <location>
        <begin position="1"/>
        <end position="161"/>
    </location>
</feature>
<keyword evidence="4 8" id="KW-0554">One-carbon metabolism</keyword>
<dbReference type="Gene3D" id="3.40.430.10">
    <property type="entry name" value="Dihydrofolate Reductase, subunit A"/>
    <property type="match status" value="1"/>
</dbReference>
<evidence type="ECO:0000256" key="3">
    <source>
        <dbReference type="ARBA" id="ARBA00012856"/>
    </source>
</evidence>
<dbReference type="SUPFAM" id="SSF53597">
    <property type="entry name" value="Dihydrofolate reductase-like"/>
    <property type="match status" value="1"/>
</dbReference>
<evidence type="ECO:0000256" key="6">
    <source>
        <dbReference type="ARBA" id="ARBA00023002"/>
    </source>
</evidence>
<keyword evidence="5 8" id="KW-0521">NADP</keyword>
<dbReference type="InterPro" id="IPR012259">
    <property type="entry name" value="DHFR"/>
</dbReference>
<sequence length="163" mass="18585">MITIIAAVGNNNELGKGADLLWHLPNDFKHFKALTTGHCIIMGRKTFETFKKPLPNRKHIVVTRQADYYKEGAIVVHSLEEGIALALCTDPDPYIIGGGEIYAQALPLANRIVLTRVHHHFAEANVFFPKIDYKKWKLVEVEHFKADEKHAYDYSIEYLVLND</sequence>
<gene>
    <name evidence="10" type="ORF">J4N46_06385</name>
</gene>
<evidence type="ECO:0000259" key="9">
    <source>
        <dbReference type="PROSITE" id="PS51330"/>
    </source>
</evidence>
<evidence type="ECO:0000256" key="2">
    <source>
        <dbReference type="ARBA" id="ARBA00009539"/>
    </source>
</evidence>
<evidence type="ECO:0000256" key="7">
    <source>
        <dbReference type="ARBA" id="ARBA00025067"/>
    </source>
</evidence>
<comment type="similarity">
    <text evidence="2 8">Belongs to the dihydrofolate reductase family.</text>
</comment>
<comment type="catalytic activity">
    <reaction evidence="8">
        <text>(6S)-5,6,7,8-tetrahydrofolate + NADP(+) = 7,8-dihydrofolate + NADPH + H(+)</text>
        <dbReference type="Rhea" id="RHEA:15009"/>
        <dbReference type="ChEBI" id="CHEBI:15378"/>
        <dbReference type="ChEBI" id="CHEBI:57451"/>
        <dbReference type="ChEBI" id="CHEBI:57453"/>
        <dbReference type="ChEBI" id="CHEBI:57783"/>
        <dbReference type="ChEBI" id="CHEBI:58349"/>
        <dbReference type="EC" id="1.5.1.3"/>
    </reaction>
</comment>
<evidence type="ECO:0000313" key="10">
    <source>
        <dbReference type="EMBL" id="MBO1884047.1"/>
    </source>
</evidence>
<comment type="pathway">
    <text evidence="1 8">Cofactor biosynthesis; tetrahydrofolate biosynthesis; 5,6,7,8-tetrahydrofolate from 7,8-dihydrofolate: step 1/1.</text>
</comment>
<evidence type="ECO:0000313" key="11">
    <source>
        <dbReference type="Proteomes" id="UP000681610"/>
    </source>
</evidence>
<keyword evidence="6 8" id="KW-0560">Oxidoreductase</keyword>
<evidence type="ECO:0000256" key="4">
    <source>
        <dbReference type="ARBA" id="ARBA00022563"/>
    </source>
</evidence>
<protein>
    <recommendedName>
        <fullName evidence="3 8">Dihydrofolate reductase</fullName>
        <ecNumber evidence="3 8">1.5.1.3</ecNumber>
    </recommendedName>
</protein>
<dbReference type="Pfam" id="PF00186">
    <property type="entry name" value="DHFR_1"/>
    <property type="match status" value="1"/>
</dbReference>
<keyword evidence="11" id="KW-1185">Reference proteome</keyword>
<dbReference type="InterPro" id="IPR024072">
    <property type="entry name" value="DHFR-like_dom_sf"/>
</dbReference>